<sequence>MPAVLKSRLASEDDTRALDTCPPARGNVGTPIKREGERQDANSAGHYYRCFATAADEGNDSAMNVLVKDMLCKFRGSEKEKREFVSWALFNADFARFRGQTVLDMLNFLERSSGVRNLSPQDFKYLAIQISTRLHPSAADQALVNVIFMPVLSELQKVGVVPGGGYGVTHYPPQIVYLAFALLSKLLAVDDHEKALQLFRLLFERSYIPPESVQATPTSSQNFKLIMSLTAARACIHWGYRTFAHRLIIGILPSGPDTQQSPAGSEATSLATDFLYSTLTSPRRPEFSSCIDLIIRLHPVSPVENGIIRTAYACAAQHNYAHDATRLYAFTRQLDDGTKQLYPAPQNDQLLWLLKYMAAERGLTHLARTLVTEVTEQAIFLPVRLRADFIATVASQGFATCARKLWERYSTGKDRQTIVGSAAVMVRMMSLFSSLIRQKEEALVELEQRHSGAAFLDNQDDRVLEERISDLVRFVDKVLSEFVRSHEPLESAQHENLTSLARAYFIMGDVNKGFDVFKIILDRKEVPDLYDINTALTSLAERHPRSAARIAERMIERGLKPDSVTVGTVVHHALLRKDLELVQDVVTQGSNSWGVNFDMKTISSLLRASVGKDFDVFGGSVRSRLEEAFDIITSLRGPNASIVSSPQMGKYMVYESLRAREFEIAFKFWNALLRGNAQWSDEEQVFIRRQIAKGIRKQGKSAKQNLRWMLRQLREPPKGT</sequence>
<evidence type="ECO:0008006" key="3">
    <source>
        <dbReference type="Google" id="ProtNLM"/>
    </source>
</evidence>
<comment type="caution">
    <text evidence="1">The sequence shown here is derived from an EMBL/GenBank/DDBJ whole genome shotgun (WGS) entry which is preliminary data.</text>
</comment>
<dbReference type="AlphaFoldDB" id="A0A0W0G7L1"/>
<reference evidence="1 2" key="1">
    <citation type="submission" date="2015-12" db="EMBL/GenBank/DDBJ databases">
        <title>Draft genome sequence of Moniliophthora roreri, the causal agent of frosty pod rot of cacao.</title>
        <authorList>
            <person name="Aime M.C."/>
            <person name="Diaz-Valderrama J.R."/>
            <person name="Kijpornyongpan T."/>
            <person name="Phillips-Mora W."/>
        </authorList>
    </citation>
    <scope>NUCLEOTIDE SEQUENCE [LARGE SCALE GENOMIC DNA]</scope>
    <source>
        <strain evidence="1 2">MCA 2952</strain>
    </source>
</reference>
<dbReference type="Proteomes" id="UP000054988">
    <property type="component" value="Unassembled WGS sequence"/>
</dbReference>
<name>A0A0W0G7L1_MONRR</name>
<evidence type="ECO:0000313" key="1">
    <source>
        <dbReference type="EMBL" id="KTB44578.1"/>
    </source>
</evidence>
<gene>
    <name evidence="1" type="ORF">WG66_2835</name>
</gene>
<organism evidence="1 2">
    <name type="scientific">Moniliophthora roreri</name>
    <name type="common">Frosty pod rot fungus</name>
    <name type="synonym">Monilia roreri</name>
    <dbReference type="NCBI Taxonomy" id="221103"/>
    <lineage>
        <taxon>Eukaryota</taxon>
        <taxon>Fungi</taxon>
        <taxon>Dikarya</taxon>
        <taxon>Basidiomycota</taxon>
        <taxon>Agaricomycotina</taxon>
        <taxon>Agaricomycetes</taxon>
        <taxon>Agaricomycetidae</taxon>
        <taxon>Agaricales</taxon>
        <taxon>Marasmiineae</taxon>
        <taxon>Marasmiaceae</taxon>
        <taxon>Moniliophthora</taxon>
    </lineage>
</organism>
<evidence type="ECO:0000313" key="2">
    <source>
        <dbReference type="Proteomes" id="UP000054988"/>
    </source>
</evidence>
<proteinExistence type="predicted"/>
<dbReference type="Gene3D" id="1.25.40.10">
    <property type="entry name" value="Tetratricopeptide repeat domain"/>
    <property type="match status" value="1"/>
</dbReference>
<protein>
    <recommendedName>
        <fullName evidence="3">Pentatricopeptide repeat-containing protein</fullName>
    </recommendedName>
</protein>
<dbReference type="eggNOG" id="ENOG502SSBG">
    <property type="taxonomic scope" value="Eukaryota"/>
</dbReference>
<accession>A0A0W0G7L1</accession>
<dbReference type="InterPro" id="IPR011990">
    <property type="entry name" value="TPR-like_helical_dom_sf"/>
</dbReference>
<dbReference type="EMBL" id="LATX01000895">
    <property type="protein sequence ID" value="KTB44578.1"/>
    <property type="molecule type" value="Genomic_DNA"/>
</dbReference>